<reference evidence="2" key="1">
    <citation type="submission" date="2025-08" db="UniProtKB">
        <authorList>
            <consortium name="Ensembl"/>
        </authorList>
    </citation>
    <scope>IDENTIFICATION</scope>
</reference>
<feature type="region of interest" description="Disordered" evidence="1">
    <location>
        <begin position="109"/>
        <end position="135"/>
    </location>
</feature>
<name>A0A8C6MWL5_MUSSI</name>
<dbReference type="Ensembl" id="ENSMSIT00000022411.1">
    <property type="protein sequence ID" value="ENSMSIP00000017714.1"/>
    <property type="gene ID" value="ENSMSIG00000015126.1"/>
</dbReference>
<evidence type="ECO:0000313" key="3">
    <source>
        <dbReference type="Proteomes" id="UP000694415"/>
    </source>
</evidence>
<sequence length="168" mass="18093">MHPEQLTLEPHRMWVQKAPLATSSPLKTSGISCGVPEGFVNCSKRIAILNTQPSPFLHPSQPKPRQFIHSLPHAQSHSHTHSGEAPVSRAGHRMAVPWRLRGTSFVLLSSNSPEKQPTPSPCQHPLTSRSPGPGLGPAHCAAQLLGLPHLDWPVMLQTPCPGPVGGRV</sequence>
<evidence type="ECO:0000256" key="1">
    <source>
        <dbReference type="SAM" id="MobiDB-lite"/>
    </source>
</evidence>
<proteinExistence type="predicted"/>
<accession>A0A8C6MWL5</accession>
<organism evidence="2 3">
    <name type="scientific">Mus spicilegus</name>
    <name type="common">Mound-building mouse</name>
    <dbReference type="NCBI Taxonomy" id="10103"/>
    <lineage>
        <taxon>Eukaryota</taxon>
        <taxon>Metazoa</taxon>
        <taxon>Chordata</taxon>
        <taxon>Craniata</taxon>
        <taxon>Vertebrata</taxon>
        <taxon>Euteleostomi</taxon>
        <taxon>Mammalia</taxon>
        <taxon>Eutheria</taxon>
        <taxon>Euarchontoglires</taxon>
        <taxon>Glires</taxon>
        <taxon>Rodentia</taxon>
        <taxon>Myomorpha</taxon>
        <taxon>Muroidea</taxon>
        <taxon>Muridae</taxon>
        <taxon>Murinae</taxon>
        <taxon>Mus</taxon>
        <taxon>Mus</taxon>
    </lineage>
</organism>
<reference evidence="2" key="2">
    <citation type="submission" date="2025-09" db="UniProtKB">
        <authorList>
            <consortium name="Ensembl"/>
        </authorList>
    </citation>
    <scope>IDENTIFICATION</scope>
</reference>
<dbReference type="Proteomes" id="UP000694415">
    <property type="component" value="Unplaced"/>
</dbReference>
<keyword evidence="3" id="KW-1185">Reference proteome</keyword>
<protein>
    <submittedName>
        <fullName evidence="2">Uncharacterized protein</fullName>
    </submittedName>
</protein>
<dbReference type="AlphaFoldDB" id="A0A8C6MWL5"/>
<evidence type="ECO:0000313" key="2">
    <source>
        <dbReference type="Ensembl" id="ENSMSIP00000017714.1"/>
    </source>
</evidence>